<proteinExistence type="predicted"/>
<evidence type="ECO:0000313" key="2">
    <source>
        <dbReference type="Proteomes" id="UP000803844"/>
    </source>
</evidence>
<dbReference type="AlphaFoldDB" id="A0A9P4XV72"/>
<comment type="caution">
    <text evidence="1">The sequence shown here is derived from an EMBL/GenBank/DDBJ whole genome shotgun (WGS) entry which is preliminary data.</text>
</comment>
<protein>
    <submittedName>
        <fullName evidence="1">Uncharacterized protein</fullName>
    </submittedName>
</protein>
<reference evidence="1" key="1">
    <citation type="journal article" date="2020" name="Phytopathology">
        <title>Genome sequence of the chestnut blight fungus Cryphonectria parasitica EP155: A fundamental resource for an archetypical invasive plant pathogen.</title>
        <authorList>
            <person name="Crouch J.A."/>
            <person name="Dawe A."/>
            <person name="Aerts A."/>
            <person name="Barry K."/>
            <person name="Churchill A.C.L."/>
            <person name="Grimwood J."/>
            <person name="Hillman B."/>
            <person name="Milgroom M.G."/>
            <person name="Pangilinan J."/>
            <person name="Smith M."/>
            <person name="Salamov A."/>
            <person name="Schmutz J."/>
            <person name="Yadav J."/>
            <person name="Grigoriev I.V."/>
            <person name="Nuss D."/>
        </authorList>
    </citation>
    <scope>NUCLEOTIDE SEQUENCE</scope>
    <source>
        <strain evidence="1">EP155</strain>
    </source>
</reference>
<dbReference type="Proteomes" id="UP000803844">
    <property type="component" value="Unassembled WGS sequence"/>
</dbReference>
<accession>A0A9P4XV72</accession>
<name>A0A9P4XV72_CRYP1</name>
<dbReference type="EMBL" id="MU032351">
    <property type="protein sequence ID" value="KAF3761396.1"/>
    <property type="molecule type" value="Genomic_DNA"/>
</dbReference>
<dbReference type="GeneID" id="63840887"/>
<dbReference type="RefSeq" id="XP_040772375.1">
    <property type="nucleotide sequence ID" value="XM_040923758.1"/>
</dbReference>
<sequence>MFESCGRIVRGLVRVPERREKEGLKNPLALLLIPASSPRPQYRREACKATGARKRSGSGGVVLLRNYSCCLTRYIYMGMQVAQQAARHKIAGRSVCE</sequence>
<organism evidence="1 2">
    <name type="scientific">Cryphonectria parasitica (strain ATCC 38755 / EP155)</name>
    <dbReference type="NCBI Taxonomy" id="660469"/>
    <lineage>
        <taxon>Eukaryota</taxon>
        <taxon>Fungi</taxon>
        <taxon>Dikarya</taxon>
        <taxon>Ascomycota</taxon>
        <taxon>Pezizomycotina</taxon>
        <taxon>Sordariomycetes</taxon>
        <taxon>Sordariomycetidae</taxon>
        <taxon>Diaporthales</taxon>
        <taxon>Cryphonectriaceae</taxon>
        <taxon>Cryphonectria-Endothia species complex</taxon>
        <taxon>Cryphonectria</taxon>
    </lineage>
</organism>
<gene>
    <name evidence="1" type="ORF">M406DRAFT_357715</name>
</gene>
<evidence type="ECO:0000313" key="1">
    <source>
        <dbReference type="EMBL" id="KAF3761396.1"/>
    </source>
</evidence>
<keyword evidence="2" id="KW-1185">Reference proteome</keyword>